<protein>
    <submittedName>
        <fullName evidence="2">Uncharacterized protein</fullName>
    </submittedName>
</protein>
<sequence length="74" mass="7559">MFDNAEEDKDLESQVSKGSSAASSQDGEATKTEGDSKADASKSIDESKPATTASDVKAAESAQSESKEEAKASA</sequence>
<feature type="compositionally biased region" description="Basic and acidic residues" evidence="1">
    <location>
        <begin position="65"/>
        <end position="74"/>
    </location>
</feature>
<reference evidence="2" key="1">
    <citation type="journal article" date="2021" name="Mol. Plant Pathol.">
        <title>A 20-kb lineage-specific genomic region tames virulence in pathogenic amphidiploid Verticillium longisporum.</title>
        <authorList>
            <person name="Harting R."/>
            <person name="Starke J."/>
            <person name="Kusch H."/>
            <person name="Poggeler S."/>
            <person name="Maurus I."/>
            <person name="Schluter R."/>
            <person name="Landesfeind M."/>
            <person name="Bulla I."/>
            <person name="Nowrousian M."/>
            <person name="de Jonge R."/>
            <person name="Stahlhut G."/>
            <person name="Hoff K.J."/>
            <person name="Asshauer K.P."/>
            <person name="Thurmer A."/>
            <person name="Stanke M."/>
            <person name="Daniel R."/>
            <person name="Morgenstern B."/>
            <person name="Thomma B.P.H.J."/>
            <person name="Kronstad J.W."/>
            <person name="Braus-Stromeyer S.A."/>
            <person name="Braus G.H."/>
        </authorList>
    </citation>
    <scope>NUCLEOTIDE SEQUENCE</scope>
    <source>
        <strain evidence="2">Vl32</strain>
    </source>
</reference>
<accession>A0A8I2Z2T9</accession>
<feature type="compositionally biased region" description="Low complexity" evidence="1">
    <location>
        <begin position="13"/>
        <end position="25"/>
    </location>
</feature>
<feature type="region of interest" description="Disordered" evidence="1">
    <location>
        <begin position="1"/>
        <end position="74"/>
    </location>
</feature>
<feature type="compositionally biased region" description="Acidic residues" evidence="1">
    <location>
        <begin position="1"/>
        <end position="10"/>
    </location>
</feature>
<dbReference type="Proteomes" id="UP000689129">
    <property type="component" value="Unassembled WGS sequence"/>
</dbReference>
<organism evidence="2 3">
    <name type="scientific">Verticillium longisporum</name>
    <name type="common">Verticillium dahliae var. longisporum</name>
    <dbReference type="NCBI Taxonomy" id="100787"/>
    <lineage>
        <taxon>Eukaryota</taxon>
        <taxon>Fungi</taxon>
        <taxon>Dikarya</taxon>
        <taxon>Ascomycota</taxon>
        <taxon>Pezizomycotina</taxon>
        <taxon>Sordariomycetes</taxon>
        <taxon>Hypocreomycetidae</taxon>
        <taxon>Glomerellales</taxon>
        <taxon>Plectosphaerellaceae</taxon>
        <taxon>Verticillium</taxon>
    </lineage>
</organism>
<proteinExistence type="predicted"/>
<dbReference type="OrthoDB" id="10264738at2759"/>
<dbReference type="AlphaFoldDB" id="A0A8I2Z2T9"/>
<evidence type="ECO:0000313" key="2">
    <source>
        <dbReference type="EMBL" id="KAG7105782.1"/>
    </source>
</evidence>
<name>A0A8I2Z2T9_VERLO</name>
<feature type="compositionally biased region" description="Basic and acidic residues" evidence="1">
    <location>
        <begin position="28"/>
        <end position="48"/>
    </location>
</feature>
<gene>
    <name evidence="2" type="ORF">HYQ45_018520</name>
</gene>
<dbReference type="EMBL" id="JAEMWZ010000796">
    <property type="protein sequence ID" value="KAG7105782.1"/>
    <property type="molecule type" value="Genomic_DNA"/>
</dbReference>
<comment type="caution">
    <text evidence="2">The sequence shown here is derived from an EMBL/GenBank/DDBJ whole genome shotgun (WGS) entry which is preliminary data.</text>
</comment>
<evidence type="ECO:0000256" key="1">
    <source>
        <dbReference type="SAM" id="MobiDB-lite"/>
    </source>
</evidence>
<evidence type="ECO:0000313" key="3">
    <source>
        <dbReference type="Proteomes" id="UP000689129"/>
    </source>
</evidence>